<evidence type="ECO:0000313" key="2">
    <source>
        <dbReference type="EMBL" id="GJT43486.1"/>
    </source>
</evidence>
<name>A0ABQ5DZ53_9ASTR</name>
<dbReference type="Proteomes" id="UP001151760">
    <property type="component" value="Unassembled WGS sequence"/>
</dbReference>
<evidence type="ECO:0000313" key="3">
    <source>
        <dbReference type="Proteomes" id="UP001151760"/>
    </source>
</evidence>
<protein>
    <submittedName>
        <fullName evidence="2">Uncharacterized protein</fullName>
    </submittedName>
</protein>
<reference evidence="2" key="1">
    <citation type="journal article" date="2022" name="Int. J. Mol. Sci.">
        <title>Draft Genome of Tanacetum Coccineum: Genomic Comparison of Closely Related Tanacetum-Family Plants.</title>
        <authorList>
            <person name="Yamashiro T."/>
            <person name="Shiraishi A."/>
            <person name="Nakayama K."/>
            <person name="Satake H."/>
        </authorList>
    </citation>
    <scope>NUCLEOTIDE SEQUENCE</scope>
</reference>
<evidence type="ECO:0000256" key="1">
    <source>
        <dbReference type="SAM" id="MobiDB-lite"/>
    </source>
</evidence>
<feature type="region of interest" description="Disordered" evidence="1">
    <location>
        <begin position="35"/>
        <end position="113"/>
    </location>
</feature>
<reference evidence="2" key="2">
    <citation type="submission" date="2022-01" db="EMBL/GenBank/DDBJ databases">
        <authorList>
            <person name="Yamashiro T."/>
            <person name="Shiraishi A."/>
            <person name="Satake H."/>
            <person name="Nakayama K."/>
        </authorList>
    </citation>
    <scope>NUCLEOTIDE SEQUENCE</scope>
</reference>
<sequence length="113" mass="13176">MPYPTNTPASATTFSLINPYTMVHDPSIQIDELQARYESAQPSREKQSHDYQDPLENRKGEKRKKRAKGYQEEDHQDAFKGKNANWFKQPGEKKTEELPEQSWFNGLFDADKN</sequence>
<feature type="compositionally biased region" description="Basic and acidic residues" evidence="1">
    <location>
        <begin position="69"/>
        <end position="80"/>
    </location>
</feature>
<proteinExistence type="predicted"/>
<feature type="compositionally biased region" description="Basic and acidic residues" evidence="1">
    <location>
        <begin position="43"/>
        <end position="59"/>
    </location>
</feature>
<keyword evidence="3" id="KW-1185">Reference proteome</keyword>
<organism evidence="2 3">
    <name type="scientific">Tanacetum coccineum</name>
    <dbReference type="NCBI Taxonomy" id="301880"/>
    <lineage>
        <taxon>Eukaryota</taxon>
        <taxon>Viridiplantae</taxon>
        <taxon>Streptophyta</taxon>
        <taxon>Embryophyta</taxon>
        <taxon>Tracheophyta</taxon>
        <taxon>Spermatophyta</taxon>
        <taxon>Magnoliopsida</taxon>
        <taxon>eudicotyledons</taxon>
        <taxon>Gunneridae</taxon>
        <taxon>Pentapetalae</taxon>
        <taxon>asterids</taxon>
        <taxon>campanulids</taxon>
        <taxon>Asterales</taxon>
        <taxon>Asteraceae</taxon>
        <taxon>Asteroideae</taxon>
        <taxon>Anthemideae</taxon>
        <taxon>Anthemidinae</taxon>
        <taxon>Tanacetum</taxon>
    </lineage>
</organism>
<gene>
    <name evidence="2" type="ORF">Tco_0952201</name>
</gene>
<dbReference type="EMBL" id="BQNB010015733">
    <property type="protein sequence ID" value="GJT43486.1"/>
    <property type="molecule type" value="Genomic_DNA"/>
</dbReference>
<comment type="caution">
    <text evidence="2">The sequence shown here is derived from an EMBL/GenBank/DDBJ whole genome shotgun (WGS) entry which is preliminary data.</text>
</comment>
<accession>A0ABQ5DZ53</accession>